<proteinExistence type="inferred from homology"/>
<comment type="caution">
    <text evidence="13">The sequence shown here is derived from an EMBL/GenBank/DDBJ whole genome shotgun (WGS) entry which is preliminary data.</text>
</comment>
<dbReference type="InterPro" id="IPR001929">
    <property type="entry name" value="Germin"/>
</dbReference>
<accession>A0A7J8TTT4</accession>
<keyword evidence="11" id="KW-0812">Transmembrane</keyword>
<feature type="transmembrane region" description="Helical" evidence="11">
    <location>
        <begin position="241"/>
        <end position="261"/>
    </location>
</feature>
<keyword evidence="11" id="KW-1133">Transmembrane helix</keyword>
<feature type="domain" description="Cupin type-1" evidence="12">
    <location>
        <begin position="3"/>
        <end position="114"/>
    </location>
</feature>
<evidence type="ECO:0000256" key="1">
    <source>
        <dbReference type="ARBA" id="ARBA00004271"/>
    </source>
</evidence>
<dbReference type="InterPro" id="IPR014710">
    <property type="entry name" value="RmlC-like_jellyroll"/>
</dbReference>
<sequence>MVEFPAFNGQSDSYVVLQYPTGSVNPFHTHPRATELLFLTYSVPEVGFVGTTNKLFTQRLQAGDIFVFLKGLVHYQFNCAENDSMIVSTLNKLLASWLLSTINVSLLSSFTAAKTACDIWSTANRLFAASTGAKISRIKHELHSLKKGTLPPLVQNTYALLEASGSVVLEAKKVEVILAGLPSDFDAVLTLASFSLETLSFQQLVKVLWSLSLVRHMRCKTYRCMRIWLKLLRLWRWLSRLYVLGVVVASLLARVGAGFVFGCSVKSAVAMVISLKAGPQIAYGPCVQSHNGRDYGSNLGHGFGHGMERDFGPSFGRDVQREFGRNLGQQQFEPTARVPSSRQHNGFQVTWRTKPRAQVFDFDSLQGVGLPQIPNFCASNFSTATQYDSNFDNTDSYVPVEVRTPS</sequence>
<keyword evidence="7" id="KW-0325">Glycoprotein</keyword>
<organism evidence="13 14">
    <name type="scientific">Gossypium klotzschianum</name>
    <dbReference type="NCBI Taxonomy" id="34286"/>
    <lineage>
        <taxon>Eukaryota</taxon>
        <taxon>Viridiplantae</taxon>
        <taxon>Streptophyta</taxon>
        <taxon>Embryophyta</taxon>
        <taxon>Tracheophyta</taxon>
        <taxon>Spermatophyta</taxon>
        <taxon>Magnoliopsida</taxon>
        <taxon>eudicotyledons</taxon>
        <taxon>Gunneridae</taxon>
        <taxon>Pentapetalae</taxon>
        <taxon>rosids</taxon>
        <taxon>malvids</taxon>
        <taxon>Malvales</taxon>
        <taxon>Malvaceae</taxon>
        <taxon>Malvoideae</taxon>
        <taxon>Gossypium</taxon>
    </lineage>
</organism>
<evidence type="ECO:0000256" key="11">
    <source>
        <dbReference type="SAM" id="Phobius"/>
    </source>
</evidence>
<dbReference type="PRINTS" id="PR00325">
    <property type="entry name" value="GERMIN"/>
</dbReference>
<protein>
    <recommendedName>
        <fullName evidence="12">Cupin type-1 domain-containing protein</fullName>
    </recommendedName>
</protein>
<dbReference type="GO" id="GO:0048046">
    <property type="term" value="C:apoplast"/>
    <property type="evidence" value="ECO:0007669"/>
    <property type="project" value="UniProtKB-SubCell"/>
</dbReference>
<feature type="binding site" evidence="10">
    <location>
        <position position="30"/>
    </location>
    <ligand>
        <name>Mn(2+)</name>
        <dbReference type="ChEBI" id="CHEBI:29035"/>
    </ligand>
</feature>
<feature type="binding site" evidence="10">
    <location>
        <position position="28"/>
    </location>
    <ligand>
        <name>Mn(2+)</name>
        <dbReference type="ChEBI" id="CHEBI:29035"/>
    </ligand>
</feature>
<keyword evidence="14" id="KW-1185">Reference proteome</keyword>
<evidence type="ECO:0000313" key="13">
    <source>
        <dbReference type="EMBL" id="MBA0641580.1"/>
    </source>
</evidence>
<keyword evidence="8 9" id="KW-0464">Manganese</keyword>
<dbReference type="GO" id="GO:0030145">
    <property type="term" value="F:manganese ion binding"/>
    <property type="evidence" value="ECO:0007669"/>
    <property type="project" value="InterPro"/>
</dbReference>
<evidence type="ECO:0000256" key="9">
    <source>
        <dbReference type="PIRSR" id="PIRSR601929-1"/>
    </source>
</evidence>
<evidence type="ECO:0000256" key="3">
    <source>
        <dbReference type="ARBA" id="ARBA00022523"/>
    </source>
</evidence>
<evidence type="ECO:0000256" key="6">
    <source>
        <dbReference type="ARBA" id="ARBA00022729"/>
    </source>
</evidence>
<evidence type="ECO:0000256" key="7">
    <source>
        <dbReference type="ARBA" id="ARBA00023180"/>
    </source>
</evidence>
<feature type="binding site" evidence="9">
    <location>
        <position position="35"/>
    </location>
    <ligand>
        <name>oxalate</name>
        <dbReference type="ChEBI" id="CHEBI:30623"/>
    </ligand>
</feature>
<dbReference type="PANTHER" id="PTHR31238">
    <property type="entry name" value="GERMIN-LIKE PROTEIN SUBFAMILY 3 MEMBER 3"/>
    <property type="match status" value="1"/>
</dbReference>
<dbReference type="Gene3D" id="2.60.120.10">
    <property type="entry name" value="Jelly Rolls"/>
    <property type="match status" value="1"/>
</dbReference>
<gene>
    <name evidence="13" type="ORF">Goklo_026118</name>
</gene>
<feature type="binding site" evidence="9">
    <location>
        <position position="25"/>
    </location>
    <ligand>
        <name>oxalate</name>
        <dbReference type="ChEBI" id="CHEBI:30623"/>
    </ligand>
</feature>
<name>A0A7J8TTT4_9ROSI</name>
<dbReference type="EMBL" id="JABFAB010000002">
    <property type="protein sequence ID" value="MBA0641580.1"/>
    <property type="molecule type" value="Genomic_DNA"/>
</dbReference>
<evidence type="ECO:0000256" key="5">
    <source>
        <dbReference type="ARBA" id="ARBA00022723"/>
    </source>
</evidence>
<keyword evidence="4" id="KW-0964">Secreted</keyword>
<reference evidence="13 14" key="1">
    <citation type="journal article" date="2019" name="Genome Biol. Evol.">
        <title>Insights into the evolution of the New World diploid cottons (Gossypium, subgenus Houzingenia) based on genome sequencing.</title>
        <authorList>
            <person name="Grover C.E."/>
            <person name="Arick M.A. 2nd"/>
            <person name="Thrash A."/>
            <person name="Conover J.L."/>
            <person name="Sanders W.S."/>
            <person name="Peterson D.G."/>
            <person name="Frelichowski J.E."/>
            <person name="Scheffler J.A."/>
            <person name="Scheffler B.E."/>
            <person name="Wendel J.F."/>
        </authorList>
    </citation>
    <scope>NUCLEOTIDE SEQUENCE [LARGE SCALE GENOMIC DNA]</scope>
    <source>
        <strain evidence="13">57</strain>
        <tissue evidence="13">Leaf</tissue>
    </source>
</reference>
<keyword evidence="3" id="KW-0052">Apoplast</keyword>
<dbReference type="InterPro" id="IPR011051">
    <property type="entry name" value="RmlC_Cupin_sf"/>
</dbReference>
<feature type="binding site" evidence="10">
    <location>
        <position position="35"/>
    </location>
    <ligand>
        <name>Mn(2+)</name>
        <dbReference type="ChEBI" id="CHEBI:29035"/>
    </ligand>
</feature>
<evidence type="ECO:0000256" key="8">
    <source>
        <dbReference type="ARBA" id="ARBA00023211"/>
    </source>
</evidence>
<dbReference type="InterPro" id="IPR006045">
    <property type="entry name" value="Cupin_1"/>
</dbReference>
<dbReference type="OrthoDB" id="204928at2759"/>
<evidence type="ECO:0000256" key="4">
    <source>
        <dbReference type="ARBA" id="ARBA00022525"/>
    </source>
</evidence>
<evidence type="ECO:0000256" key="10">
    <source>
        <dbReference type="PIRSR" id="PIRSR601929-2"/>
    </source>
</evidence>
<keyword evidence="11" id="KW-0472">Membrane</keyword>
<dbReference type="Proteomes" id="UP000593573">
    <property type="component" value="Unassembled WGS sequence"/>
</dbReference>
<feature type="binding site" evidence="9">
    <location>
        <position position="30"/>
    </location>
    <ligand>
        <name>oxalate</name>
        <dbReference type="ChEBI" id="CHEBI:30623"/>
    </ligand>
</feature>
<dbReference type="Pfam" id="PF00190">
    <property type="entry name" value="Cupin_1"/>
    <property type="match status" value="1"/>
</dbReference>
<feature type="binding site" evidence="10">
    <location>
        <position position="74"/>
    </location>
    <ligand>
        <name>Mn(2+)</name>
        <dbReference type="ChEBI" id="CHEBI:29035"/>
    </ligand>
</feature>
<evidence type="ECO:0000313" key="14">
    <source>
        <dbReference type="Proteomes" id="UP000593573"/>
    </source>
</evidence>
<dbReference type="SMART" id="SM00835">
    <property type="entry name" value="Cupin_1"/>
    <property type="match status" value="1"/>
</dbReference>
<comment type="subcellular location">
    <subcellularLocation>
        <location evidence="1">Secreted</location>
        <location evidence="1">Extracellular space</location>
        <location evidence="1">Apoplast</location>
    </subcellularLocation>
</comment>
<evidence type="ECO:0000256" key="2">
    <source>
        <dbReference type="ARBA" id="ARBA00007456"/>
    </source>
</evidence>
<comment type="similarity">
    <text evidence="2">Belongs to the germin family.</text>
</comment>
<keyword evidence="5 9" id="KW-0479">Metal-binding</keyword>
<keyword evidence="6" id="KW-0732">Signal</keyword>
<dbReference type="SUPFAM" id="SSF51182">
    <property type="entry name" value="RmlC-like cupins"/>
    <property type="match status" value="1"/>
</dbReference>
<dbReference type="AlphaFoldDB" id="A0A7J8TTT4"/>
<evidence type="ECO:0000259" key="12">
    <source>
        <dbReference type="SMART" id="SM00835"/>
    </source>
</evidence>